<dbReference type="InterPro" id="IPR036397">
    <property type="entry name" value="RNaseH_sf"/>
</dbReference>
<dbReference type="SUPFAM" id="SSF53098">
    <property type="entry name" value="Ribonuclease H-like"/>
    <property type="match status" value="1"/>
</dbReference>
<evidence type="ECO:0000313" key="2">
    <source>
        <dbReference type="Proteomes" id="UP001234989"/>
    </source>
</evidence>
<dbReference type="PANTHER" id="PTHR45835">
    <property type="entry name" value="YALI0A06105P"/>
    <property type="match status" value="1"/>
</dbReference>
<dbReference type="GO" id="GO:0003676">
    <property type="term" value="F:nucleic acid binding"/>
    <property type="evidence" value="ECO:0007669"/>
    <property type="project" value="InterPro"/>
</dbReference>
<gene>
    <name evidence="1" type="ORF">MTR67_032263</name>
</gene>
<name>A0AAF0U438_SOLVR</name>
<keyword evidence="2" id="KW-1185">Reference proteome</keyword>
<evidence type="ECO:0000313" key="1">
    <source>
        <dbReference type="EMBL" id="WMV38878.1"/>
    </source>
</evidence>
<accession>A0AAF0U438</accession>
<evidence type="ECO:0008006" key="3">
    <source>
        <dbReference type="Google" id="ProtNLM"/>
    </source>
</evidence>
<reference evidence="1" key="1">
    <citation type="submission" date="2023-08" db="EMBL/GenBank/DDBJ databases">
        <title>A de novo genome assembly of Solanum verrucosum Schlechtendal, a Mexican diploid species geographically isolated from the other diploid A-genome species in potato relatives.</title>
        <authorList>
            <person name="Hosaka K."/>
        </authorList>
    </citation>
    <scope>NUCLEOTIDE SEQUENCE</scope>
    <source>
        <tissue evidence="1">Young leaves</tissue>
    </source>
</reference>
<dbReference type="EMBL" id="CP133618">
    <property type="protein sequence ID" value="WMV38878.1"/>
    <property type="molecule type" value="Genomic_DNA"/>
</dbReference>
<sequence>MDFIMGLPQTSRDVDSIWVIGDRLAKSAHILPVHTTFSVDKLARIYIREVEELVTRVHLSTTFHPQMDSQSERTIQVLEDILRACVIDFGGQWNQFLPLAEFAYNNIYHSSIQMALFEALYGRRCRSLVDWFESTKPRLCGTDLL</sequence>
<dbReference type="PANTHER" id="PTHR45835:SF99">
    <property type="entry name" value="CHROMO DOMAIN-CONTAINING PROTEIN-RELATED"/>
    <property type="match status" value="1"/>
</dbReference>
<dbReference type="Gene3D" id="3.30.420.10">
    <property type="entry name" value="Ribonuclease H-like superfamily/Ribonuclease H"/>
    <property type="match status" value="1"/>
</dbReference>
<organism evidence="1 2">
    <name type="scientific">Solanum verrucosum</name>
    <dbReference type="NCBI Taxonomy" id="315347"/>
    <lineage>
        <taxon>Eukaryota</taxon>
        <taxon>Viridiplantae</taxon>
        <taxon>Streptophyta</taxon>
        <taxon>Embryophyta</taxon>
        <taxon>Tracheophyta</taxon>
        <taxon>Spermatophyta</taxon>
        <taxon>Magnoliopsida</taxon>
        <taxon>eudicotyledons</taxon>
        <taxon>Gunneridae</taxon>
        <taxon>Pentapetalae</taxon>
        <taxon>asterids</taxon>
        <taxon>lamiids</taxon>
        <taxon>Solanales</taxon>
        <taxon>Solanaceae</taxon>
        <taxon>Solanoideae</taxon>
        <taxon>Solaneae</taxon>
        <taxon>Solanum</taxon>
    </lineage>
</organism>
<protein>
    <recommendedName>
        <fullName evidence="3">Integrase catalytic domain-containing protein</fullName>
    </recommendedName>
</protein>
<dbReference type="Proteomes" id="UP001234989">
    <property type="component" value="Chromosome 7"/>
</dbReference>
<dbReference type="InterPro" id="IPR012337">
    <property type="entry name" value="RNaseH-like_sf"/>
</dbReference>
<dbReference type="AlphaFoldDB" id="A0AAF0U438"/>
<proteinExistence type="predicted"/>